<evidence type="ECO:0000313" key="1">
    <source>
        <dbReference type="EMBL" id="EEG55879.1"/>
    </source>
</evidence>
<dbReference type="Proteomes" id="UP000004756">
    <property type="component" value="Unassembled WGS sequence"/>
</dbReference>
<dbReference type="HOGENOM" id="CLU_3307068_0_0_9"/>
<dbReference type="EMBL" id="ACCJ01000111">
    <property type="protein sequence ID" value="EEG55879.1"/>
    <property type="molecule type" value="Genomic_DNA"/>
</dbReference>
<evidence type="ECO:0000313" key="2">
    <source>
        <dbReference type="Proteomes" id="UP000004756"/>
    </source>
</evidence>
<organism evidence="1 2">
    <name type="scientific">[Clostridium] asparagiforme DSM 15981</name>
    <dbReference type="NCBI Taxonomy" id="518636"/>
    <lineage>
        <taxon>Bacteria</taxon>
        <taxon>Bacillati</taxon>
        <taxon>Bacillota</taxon>
        <taxon>Clostridia</taxon>
        <taxon>Lachnospirales</taxon>
        <taxon>Lachnospiraceae</taxon>
        <taxon>Enterocloster</taxon>
    </lineage>
</organism>
<keyword evidence="2" id="KW-1185">Reference proteome</keyword>
<sequence length="39" mass="4523">MRWEKMYKDLEDGLWAAALAGGPWPFLGFNCIFPSPMLY</sequence>
<proteinExistence type="predicted"/>
<comment type="caution">
    <text evidence="1">The sequence shown here is derived from an EMBL/GenBank/DDBJ whole genome shotgun (WGS) entry which is preliminary data.</text>
</comment>
<dbReference type="AlphaFoldDB" id="C0CYE5"/>
<reference evidence="1 2" key="1">
    <citation type="submission" date="2009-01" db="EMBL/GenBank/DDBJ databases">
        <authorList>
            <person name="Fulton L."/>
            <person name="Clifton S."/>
            <person name="Fulton B."/>
            <person name="Xu J."/>
            <person name="Minx P."/>
            <person name="Pepin K.H."/>
            <person name="Johnson M."/>
            <person name="Bhonagiri V."/>
            <person name="Nash W.E."/>
            <person name="Mardis E.R."/>
            <person name="Wilson R.K."/>
        </authorList>
    </citation>
    <scope>NUCLEOTIDE SEQUENCE [LARGE SCALE GENOMIC DNA]</scope>
    <source>
        <strain evidence="1 2">DSM 15981</strain>
    </source>
</reference>
<protein>
    <submittedName>
        <fullName evidence="1">Uncharacterized protein</fullName>
    </submittedName>
</protein>
<accession>C0CYE5</accession>
<name>C0CYE5_9FIRM</name>
<gene>
    <name evidence="1" type="ORF">CLOSTASPAR_02021</name>
</gene>
<reference evidence="1 2" key="2">
    <citation type="submission" date="2009-02" db="EMBL/GenBank/DDBJ databases">
        <title>Draft genome sequence of Clostridium asparagiforme (DSM 15981).</title>
        <authorList>
            <person name="Sudarsanam P."/>
            <person name="Ley R."/>
            <person name="Guruge J."/>
            <person name="Turnbaugh P.J."/>
            <person name="Mahowald M."/>
            <person name="Liep D."/>
            <person name="Gordon J."/>
        </authorList>
    </citation>
    <scope>NUCLEOTIDE SEQUENCE [LARGE SCALE GENOMIC DNA]</scope>
    <source>
        <strain evidence="1 2">DSM 15981</strain>
    </source>
</reference>